<keyword evidence="2" id="KW-1185">Reference proteome</keyword>
<proteinExistence type="predicted"/>
<protein>
    <submittedName>
        <fullName evidence="1">Uncharacterized protein</fullName>
    </submittedName>
</protein>
<reference evidence="1 2" key="1">
    <citation type="journal article" date="2019" name="Environ. Microbiol.">
        <title>The phytopathogenic nature of Dickeya aquatica 174/2 and the dynamic early evolution of Dickeya pathogenicity.</title>
        <authorList>
            <person name="Duprey A."/>
            <person name="Taib N."/>
            <person name="Leonard S."/>
            <person name="Garin T."/>
            <person name="Flandrois J.P."/>
            <person name="Nasser W."/>
            <person name="Brochier-Armanet C."/>
            <person name="Reverchon S."/>
        </authorList>
    </citation>
    <scope>NUCLEOTIDE SEQUENCE [LARGE SCALE GENOMIC DNA]</scope>
    <source>
        <strain evidence="1 2">NCPPB 569</strain>
    </source>
</reference>
<dbReference type="KEGG" id="dic:Dpoa569_0001275"/>
<gene>
    <name evidence="1" type="ORF">Dpoa569_0001275</name>
</gene>
<organism evidence="1 2">
    <name type="scientific">Dickeya poaceiphila</name>
    <dbReference type="NCBI Taxonomy" id="568768"/>
    <lineage>
        <taxon>Bacteria</taxon>
        <taxon>Pseudomonadati</taxon>
        <taxon>Pseudomonadota</taxon>
        <taxon>Gammaproteobacteria</taxon>
        <taxon>Enterobacterales</taxon>
        <taxon>Pectobacteriaceae</taxon>
        <taxon>Dickeya</taxon>
    </lineage>
</organism>
<dbReference type="AlphaFoldDB" id="A0A5B8IAK8"/>
<dbReference type="EMBL" id="CP042220">
    <property type="protein sequence ID" value="QDX29500.1"/>
    <property type="molecule type" value="Genomic_DNA"/>
</dbReference>
<evidence type="ECO:0000313" key="2">
    <source>
        <dbReference type="Proteomes" id="UP000320591"/>
    </source>
</evidence>
<dbReference type="OrthoDB" id="6637835at2"/>
<dbReference type="Proteomes" id="UP000320591">
    <property type="component" value="Chromosome"/>
</dbReference>
<evidence type="ECO:0000313" key="1">
    <source>
        <dbReference type="EMBL" id="QDX29500.1"/>
    </source>
</evidence>
<sequence length="113" mass="12821">MRLSKREIEYIKPAFLYSWQIYVSAYRKTALWDDDPLVPVKVGAVADGLIRKGVLELVHMGYSRSVIRLSKLGETFRCPKCVNGRTFEGSENPDETVECKHCVSGIRIDNGKN</sequence>
<accession>A0A5B8IAK8</accession>
<dbReference type="STRING" id="568768.GCA_000406125_02582"/>
<name>A0A5B8IAK8_9GAMM</name>